<dbReference type="Proteomes" id="UP000184529">
    <property type="component" value="Unassembled WGS sequence"/>
</dbReference>
<proteinExistence type="predicted"/>
<gene>
    <name evidence="1" type="ORF">SAMN02745219_01805</name>
</gene>
<evidence type="ECO:0000313" key="1">
    <source>
        <dbReference type="EMBL" id="SHJ12611.1"/>
    </source>
</evidence>
<keyword evidence="2" id="KW-1185">Reference proteome</keyword>
<reference evidence="2" key="1">
    <citation type="submission" date="2016-11" db="EMBL/GenBank/DDBJ databases">
        <authorList>
            <person name="Varghese N."/>
            <person name="Submissions S."/>
        </authorList>
    </citation>
    <scope>NUCLEOTIDE SEQUENCE [LARGE SCALE GENOMIC DNA]</scope>
    <source>
        <strain evidence="2">DSM 16057</strain>
    </source>
</reference>
<dbReference type="EMBL" id="FQZM01000020">
    <property type="protein sequence ID" value="SHJ12611.1"/>
    <property type="molecule type" value="Genomic_DNA"/>
</dbReference>
<organism evidence="1 2">
    <name type="scientific">Desulfofundulus thermosubterraneus DSM 16057</name>
    <dbReference type="NCBI Taxonomy" id="1121432"/>
    <lineage>
        <taxon>Bacteria</taxon>
        <taxon>Bacillati</taxon>
        <taxon>Bacillota</taxon>
        <taxon>Clostridia</taxon>
        <taxon>Eubacteriales</taxon>
        <taxon>Peptococcaceae</taxon>
        <taxon>Desulfofundulus</taxon>
    </lineage>
</organism>
<sequence length="174" mass="19613">MKFTFLAYTTTSHYFDYVQLTPFTHLTVPEMNPKPSAREVPFDCPLVWTNNSTGTTFQAASIVKTKLALFYGVKTSRAGGCTRFIRAAIAYLFVYYNVRVLVIDEVFVFSQKLFYCMALHNDRIPFHPSMASLARLKPLILISFMAVPNKRLGCPPSTVNIFVSRFAASAGYLP</sequence>
<dbReference type="AlphaFoldDB" id="A0A1M6GRP4"/>
<accession>A0A1M6GRP4</accession>
<evidence type="ECO:0000313" key="2">
    <source>
        <dbReference type="Proteomes" id="UP000184529"/>
    </source>
</evidence>
<name>A0A1M6GRP4_9FIRM</name>
<protein>
    <submittedName>
        <fullName evidence="1">Uncharacterized protein</fullName>
    </submittedName>
</protein>